<sequence>MPRPLPGHMALKDFRTRKQVAANELLRRAYLYLYRNTTVDPKIRTQAMLKLNAFTKDVRSMQAALRTRVTLISTLLTCTPYIFVHPRLPLFPALRRNPFKKTRPTSVKNRCTETGRGGGVLSEFGLCRHRFKLAAEKGDIPGVSRAAW</sequence>
<dbReference type="PANTHER" id="PTHR19836:SF19">
    <property type="entry name" value="SMALL RIBOSOMAL SUBUNIT PROTEIN US14M"/>
    <property type="match status" value="1"/>
</dbReference>
<dbReference type="GO" id="GO:0003735">
    <property type="term" value="F:structural constituent of ribosome"/>
    <property type="evidence" value="ECO:0007669"/>
    <property type="project" value="InterPro"/>
</dbReference>
<dbReference type="GO" id="GO:0005763">
    <property type="term" value="C:mitochondrial small ribosomal subunit"/>
    <property type="evidence" value="ECO:0007669"/>
    <property type="project" value="TreeGrafter"/>
</dbReference>
<dbReference type="AlphaFoldDB" id="A0A238FCC0"/>
<dbReference type="EMBL" id="FMSP01000004">
    <property type="protein sequence ID" value="SCV69524.1"/>
    <property type="molecule type" value="Genomic_DNA"/>
</dbReference>
<gene>
    <name evidence="4" type="ORF">BQ2448_2544</name>
</gene>
<organism evidence="4 5">
    <name type="scientific">Microbotryum intermedium</name>
    <dbReference type="NCBI Taxonomy" id="269621"/>
    <lineage>
        <taxon>Eukaryota</taxon>
        <taxon>Fungi</taxon>
        <taxon>Dikarya</taxon>
        <taxon>Basidiomycota</taxon>
        <taxon>Pucciniomycotina</taxon>
        <taxon>Microbotryomycetes</taxon>
        <taxon>Microbotryales</taxon>
        <taxon>Microbotryaceae</taxon>
        <taxon>Microbotryum</taxon>
    </lineage>
</organism>
<dbReference type="Proteomes" id="UP000198372">
    <property type="component" value="Unassembled WGS sequence"/>
</dbReference>
<dbReference type="Gene3D" id="4.10.830.10">
    <property type="entry name" value="30s Ribosomal Protein S14, Chain N"/>
    <property type="match status" value="1"/>
</dbReference>
<accession>A0A238FCC0</accession>
<dbReference type="PANTHER" id="PTHR19836">
    <property type="entry name" value="30S RIBOSOMAL PROTEIN S14"/>
    <property type="match status" value="1"/>
</dbReference>
<dbReference type="STRING" id="269621.A0A238FCC0"/>
<name>A0A238FCC0_9BASI</name>
<comment type="similarity">
    <text evidence="1">Belongs to the universal ribosomal protein uS14 family.</text>
</comment>
<keyword evidence="3" id="KW-0687">Ribonucleoprotein</keyword>
<dbReference type="InterPro" id="IPR001209">
    <property type="entry name" value="Ribosomal_uS14"/>
</dbReference>
<evidence type="ECO:0000256" key="2">
    <source>
        <dbReference type="ARBA" id="ARBA00022980"/>
    </source>
</evidence>
<dbReference type="Pfam" id="PF00253">
    <property type="entry name" value="Ribosomal_S14"/>
    <property type="match status" value="1"/>
</dbReference>
<dbReference type="InterPro" id="IPR043140">
    <property type="entry name" value="Ribosomal_uS14_sf"/>
</dbReference>
<dbReference type="Gene3D" id="1.10.287.1480">
    <property type="match status" value="1"/>
</dbReference>
<evidence type="ECO:0000313" key="5">
    <source>
        <dbReference type="Proteomes" id="UP000198372"/>
    </source>
</evidence>
<keyword evidence="2" id="KW-0689">Ribosomal protein</keyword>
<reference evidence="5" key="1">
    <citation type="submission" date="2016-09" db="EMBL/GenBank/DDBJ databases">
        <authorList>
            <person name="Jeantristanb JTB J.-T."/>
            <person name="Ricardo R."/>
        </authorList>
    </citation>
    <scope>NUCLEOTIDE SEQUENCE [LARGE SCALE GENOMIC DNA]</scope>
</reference>
<evidence type="ECO:0000256" key="3">
    <source>
        <dbReference type="ARBA" id="ARBA00023274"/>
    </source>
</evidence>
<evidence type="ECO:0000313" key="4">
    <source>
        <dbReference type="EMBL" id="SCV69524.1"/>
    </source>
</evidence>
<proteinExistence type="inferred from homology"/>
<keyword evidence="5" id="KW-1185">Reference proteome</keyword>
<protein>
    <submittedName>
        <fullName evidence="4">BQ2448_2544 protein</fullName>
    </submittedName>
</protein>
<evidence type="ECO:0000256" key="1">
    <source>
        <dbReference type="ARBA" id="ARBA00009083"/>
    </source>
</evidence>
<dbReference type="GO" id="GO:0006412">
    <property type="term" value="P:translation"/>
    <property type="evidence" value="ECO:0007669"/>
    <property type="project" value="InterPro"/>
</dbReference>
<dbReference type="SUPFAM" id="SSF57716">
    <property type="entry name" value="Glucocorticoid receptor-like (DNA-binding domain)"/>
    <property type="match status" value="1"/>
</dbReference>
<dbReference type="OrthoDB" id="413436at2759"/>